<dbReference type="Gene3D" id="2.30.110.10">
    <property type="entry name" value="Electron Transport, Fmn-binding Protein, Chain A"/>
    <property type="match status" value="1"/>
</dbReference>
<proteinExistence type="predicted"/>
<evidence type="ECO:0000313" key="2">
    <source>
        <dbReference type="Proteomes" id="UP000053611"/>
    </source>
</evidence>
<dbReference type="InterPro" id="IPR012349">
    <property type="entry name" value="Split_barrel_FMN-bd"/>
</dbReference>
<accession>A0A0J0XUH6</accession>
<gene>
    <name evidence="1" type="ORF">CC85DRAFT_256632</name>
</gene>
<dbReference type="Pfam" id="PF04299">
    <property type="entry name" value="FMN_bind_2"/>
    <property type="match status" value="1"/>
</dbReference>
<reference evidence="1 2" key="1">
    <citation type="submission" date="2015-03" db="EMBL/GenBank/DDBJ databases">
        <title>Genomics and transcriptomics of the oil-accumulating basidiomycete yeast T. oleaginosus allow insights into substrate utilization and the diverse evolutionary trajectories of mating systems in fungi.</title>
        <authorList>
            <consortium name="DOE Joint Genome Institute"/>
            <person name="Kourist R."/>
            <person name="Kracht O."/>
            <person name="Bracharz F."/>
            <person name="Lipzen A."/>
            <person name="Nolan M."/>
            <person name="Ohm R."/>
            <person name="Grigoriev I."/>
            <person name="Sun S."/>
            <person name="Heitman J."/>
            <person name="Bruck T."/>
            <person name="Nowrousian M."/>
        </authorList>
    </citation>
    <scope>NUCLEOTIDE SEQUENCE [LARGE SCALE GENOMIC DNA]</scope>
    <source>
        <strain evidence="1 2">IBC0246</strain>
    </source>
</reference>
<keyword evidence="2" id="KW-1185">Reference proteome</keyword>
<dbReference type="PIRSF" id="PIRSF010372">
    <property type="entry name" value="PaiB"/>
    <property type="match status" value="1"/>
</dbReference>
<dbReference type="EMBL" id="KQ087185">
    <property type="protein sequence ID" value="KLT44725.1"/>
    <property type="molecule type" value="Genomic_DNA"/>
</dbReference>
<dbReference type="PANTHER" id="PTHR35802">
    <property type="entry name" value="PROTEASE SYNTHASE AND SPORULATION PROTEIN PAI 2"/>
    <property type="match status" value="1"/>
</dbReference>
<protein>
    <submittedName>
        <fullName evidence="1">Negative transcriptional regulator</fullName>
    </submittedName>
</protein>
<dbReference type="InterPro" id="IPR007396">
    <property type="entry name" value="TR_PAI2-type"/>
</dbReference>
<dbReference type="Proteomes" id="UP000053611">
    <property type="component" value="Unassembled WGS sequence"/>
</dbReference>
<feature type="non-terminal residue" evidence="1">
    <location>
        <position position="229"/>
    </location>
</feature>
<dbReference type="SUPFAM" id="SSF50475">
    <property type="entry name" value="FMN-binding split barrel"/>
    <property type="match status" value="1"/>
</dbReference>
<dbReference type="GeneID" id="28981314"/>
<dbReference type="PANTHER" id="PTHR35802:SF1">
    <property type="entry name" value="PROTEASE SYNTHASE AND SPORULATION PROTEIN PAI 2"/>
    <property type="match status" value="1"/>
</dbReference>
<sequence length="229" mass="25099">MHLPDAHAERDPAALATFIRANPFGTLTTSIAHPTIDTLQSTHIVWVLDDAPSEPSGLLLRGHLARANPQAQAMIASLAAHDLEGELADDVLVLFTSQTHSYVPPRWMPAGMASGRVAPTWQFSAVQVYGRARVVHSRSEEARGETDAWLRRMVGDLTDQEEARTHGTWRVDNAREGYTNALIKGIVGVEVRVRKIEGRFKVGQDEADGDWTGIVEGFKGRGTQLADDM</sequence>
<organism evidence="1 2">
    <name type="scientific">Cutaneotrichosporon oleaginosum</name>
    <dbReference type="NCBI Taxonomy" id="879819"/>
    <lineage>
        <taxon>Eukaryota</taxon>
        <taxon>Fungi</taxon>
        <taxon>Dikarya</taxon>
        <taxon>Basidiomycota</taxon>
        <taxon>Agaricomycotina</taxon>
        <taxon>Tremellomycetes</taxon>
        <taxon>Trichosporonales</taxon>
        <taxon>Trichosporonaceae</taxon>
        <taxon>Cutaneotrichosporon</taxon>
    </lineage>
</organism>
<dbReference type="AlphaFoldDB" id="A0A0J0XUH6"/>
<dbReference type="OrthoDB" id="2101473at2759"/>
<name>A0A0J0XUH6_9TREE</name>
<evidence type="ECO:0000313" key="1">
    <source>
        <dbReference type="EMBL" id="KLT44725.1"/>
    </source>
</evidence>